<proteinExistence type="inferred from homology"/>
<dbReference type="PANTHER" id="PTHR43976:SF16">
    <property type="entry name" value="SHORT-CHAIN DEHYDROGENASE_REDUCTASE FAMILY PROTEIN"/>
    <property type="match status" value="1"/>
</dbReference>
<dbReference type="PRINTS" id="PR00080">
    <property type="entry name" value="SDRFAMILY"/>
</dbReference>
<dbReference type="GO" id="GO:0016491">
    <property type="term" value="F:oxidoreductase activity"/>
    <property type="evidence" value="ECO:0007669"/>
    <property type="project" value="UniProtKB-KW"/>
</dbReference>
<dbReference type="Pfam" id="PF00106">
    <property type="entry name" value="adh_short"/>
    <property type="match status" value="1"/>
</dbReference>
<reference evidence="4" key="1">
    <citation type="submission" date="2021-01" db="EMBL/GenBank/DDBJ databases">
        <title>Whole genome shotgun sequence of Sinosporangium siamense NBRC 109515.</title>
        <authorList>
            <person name="Komaki H."/>
            <person name="Tamura T."/>
        </authorList>
    </citation>
    <scope>NUCLEOTIDE SEQUENCE</scope>
    <source>
        <strain evidence="4">NBRC 109515</strain>
    </source>
</reference>
<comment type="similarity">
    <text evidence="1 3">Belongs to the short-chain dehydrogenases/reductases (SDR) family.</text>
</comment>
<evidence type="ECO:0000256" key="3">
    <source>
        <dbReference type="RuleBase" id="RU000363"/>
    </source>
</evidence>
<accession>A0A919RNG6</accession>
<keyword evidence="2" id="KW-0560">Oxidoreductase</keyword>
<sequence length="278" mass="28912">MTDRKVALVTGTSSGIGLHTAVGLARMGIHVVATMRDTGRAGRLRAEAAEQGVDLTIRRLDVTDRDRARATLDEVAADFGPISILVNNAGQAVLGTLEQLDDAALQRQLDVNLLGAAALTRHVLPSMRESGAGRIVSVTSDGGVVGQPFLDAYSASKFALEGLMQSLATVAARFGIAVSVVEPSYVATNMTENLDATALANPDDPYRSLAEKYAQTATAGMARAQSAQEAAAVVIEAATTGTPRFRWQTSEAAVASVGLSLTDLDGGAVVKAMSTWLD</sequence>
<dbReference type="InterPro" id="IPR036291">
    <property type="entry name" value="NAD(P)-bd_dom_sf"/>
</dbReference>
<dbReference type="PRINTS" id="PR00081">
    <property type="entry name" value="GDHRDH"/>
</dbReference>
<keyword evidence="5" id="KW-1185">Reference proteome</keyword>
<gene>
    <name evidence="4" type="ORF">Ssi02_70190</name>
</gene>
<name>A0A919RNG6_9ACTN</name>
<dbReference type="InterPro" id="IPR020904">
    <property type="entry name" value="Sc_DH/Rdtase_CS"/>
</dbReference>
<evidence type="ECO:0000313" key="5">
    <source>
        <dbReference type="Proteomes" id="UP000606172"/>
    </source>
</evidence>
<dbReference type="InterPro" id="IPR002347">
    <property type="entry name" value="SDR_fam"/>
</dbReference>
<dbReference type="PROSITE" id="PS00061">
    <property type="entry name" value="ADH_SHORT"/>
    <property type="match status" value="1"/>
</dbReference>
<dbReference type="EMBL" id="BOOW01000050">
    <property type="protein sequence ID" value="GII96788.1"/>
    <property type="molecule type" value="Genomic_DNA"/>
</dbReference>
<dbReference type="InterPro" id="IPR051911">
    <property type="entry name" value="SDR_oxidoreductase"/>
</dbReference>
<evidence type="ECO:0000256" key="1">
    <source>
        <dbReference type="ARBA" id="ARBA00006484"/>
    </source>
</evidence>
<dbReference type="SUPFAM" id="SSF51735">
    <property type="entry name" value="NAD(P)-binding Rossmann-fold domains"/>
    <property type="match status" value="1"/>
</dbReference>
<dbReference type="CDD" id="cd05374">
    <property type="entry name" value="17beta-HSD-like_SDR_c"/>
    <property type="match status" value="1"/>
</dbReference>
<dbReference type="AlphaFoldDB" id="A0A919RNG6"/>
<protein>
    <submittedName>
        <fullName evidence="4">Short-chain dehydrogenase/reductase</fullName>
    </submittedName>
</protein>
<dbReference type="Gene3D" id="3.40.50.720">
    <property type="entry name" value="NAD(P)-binding Rossmann-like Domain"/>
    <property type="match status" value="1"/>
</dbReference>
<dbReference type="Proteomes" id="UP000606172">
    <property type="component" value="Unassembled WGS sequence"/>
</dbReference>
<dbReference type="RefSeq" id="WP_204031866.1">
    <property type="nucleotide sequence ID" value="NZ_BOOW01000050.1"/>
</dbReference>
<organism evidence="4 5">
    <name type="scientific">Sinosporangium siamense</name>
    <dbReference type="NCBI Taxonomy" id="1367973"/>
    <lineage>
        <taxon>Bacteria</taxon>
        <taxon>Bacillati</taxon>
        <taxon>Actinomycetota</taxon>
        <taxon>Actinomycetes</taxon>
        <taxon>Streptosporangiales</taxon>
        <taxon>Streptosporangiaceae</taxon>
        <taxon>Sinosporangium</taxon>
    </lineage>
</organism>
<comment type="caution">
    <text evidence="4">The sequence shown here is derived from an EMBL/GenBank/DDBJ whole genome shotgun (WGS) entry which is preliminary data.</text>
</comment>
<dbReference type="PANTHER" id="PTHR43976">
    <property type="entry name" value="SHORT CHAIN DEHYDROGENASE"/>
    <property type="match status" value="1"/>
</dbReference>
<evidence type="ECO:0000256" key="2">
    <source>
        <dbReference type="ARBA" id="ARBA00023002"/>
    </source>
</evidence>
<evidence type="ECO:0000313" key="4">
    <source>
        <dbReference type="EMBL" id="GII96788.1"/>
    </source>
</evidence>